<evidence type="ECO:0000313" key="3">
    <source>
        <dbReference type="Proteomes" id="UP000029267"/>
    </source>
</evidence>
<evidence type="ECO:0000313" key="2">
    <source>
        <dbReference type="EMBL" id="MEB3751125.1"/>
    </source>
</evidence>
<dbReference type="PANTHER" id="PTHR14359">
    <property type="entry name" value="HOMO-OLIGOMERIC FLAVIN CONTAINING CYS DECARBOXYLASE FAMILY"/>
    <property type="match status" value="1"/>
</dbReference>
<dbReference type="InterPro" id="IPR003382">
    <property type="entry name" value="Flavoprotein"/>
</dbReference>
<dbReference type="Proteomes" id="UP000029267">
    <property type="component" value="Unassembled WGS sequence"/>
</dbReference>
<dbReference type="Gene3D" id="3.40.50.1950">
    <property type="entry name" value="Flavin prenyltransferase-like"/>
    <property type="match status" value="1"/>
</dbReference>
<feature type="domain" description="Flavoprotein" evidence="1">
    <location>
        <begin position="1"/>
        <end position="170"/>
    </location>
</feature>
<proteinExistence type="predicted"/>
<gene>
    <name evidence="2" type="ORF">EP10_001966</name>
</gene>
<name>A0ABU6BH40_9BACL</name>
<comment type="caution">
    <text evidence="2">The sequence shown here is derived from an EMBL/GenBank/DDBJ whole genome shotgun (WGS) entry which is preliminary data.</text>
</comment>
<sequence>MNILVGVTGSSGVVELPMYLRVFREKLDANIRLVCTSNVQKFIDVNFLAAHADAPAYQDMYDFPKEYTRNRVPHSFLHDWADIFIILPCTANTLAKCANGIADNLLTMLVLCSPRPVVFFPNMGPNMWDAKVTQYNAKKLISFGHKVVFPSGNAWITATGEKVDYGHVPPPYTVAEYIQRHVQQSDNELKGGEFHESGNASNS</sequence>
<dbReference type="SUPFAM" id="SSF52507">
    <property type="entry name" value="Homo-oligomeric flavin-containing Cys decarboxylases, HFCD"/>
    <property type="match status" value="1"/>
</dbReference>
<dbReference type="RefSeq" id="WP_051985070.1">
    <property type="nucleotide sequence ID" value="NZ_JPYA02000002.1"/>
</dbReference>
<dbReference type="InterPro" id="IPR036551">
    <property type="entry name" value="Flavin_trans-like"/>
</dbReference>
<evidence type="ECO:0000259" key="1">
    <source>
        <dbReference type="Pfam" id="PF02441"/>
    </source>
</evidence>
<keyword evidence="3" id="KW-1185">Reference proteome</keyword>
<reference evidence="2 3" key="1">
    <citation type="journal article" date="2014" name="Genome Announc.">
        <title>Draft Genome Sequence of Geobacillus icigianus Strain G1w1T Isolated from Hot Springs in the Valley of Geysers, Kamchatka (Russian Federation).</title>
        <authorList>
            <person name="Bryanskaya A.V."/>
            <person name="Rozanov A.S."/>
            <person name="Logacheva M.D."/>
            <person name="Kotenko A.V."/>
            <person name="Peltek S.E."/>
        </authorList>
    </citation>
    <scope>NUCLEOTIDE SEQUENCE [LARGE SCALE GENOMIC DNA]</scope>
    <source>
        <strain evidence="2 3">G1w1</strain>
    </source>
</reference>
<dbReference type="Pfam" id="PF02441">
    <property type="entry name" value="Flavoprotein"/>
    <property type="match status" value="1"/>
</dbReference>
<dbReference type="PANTHER" id="PTHR14359:SF6">
    <property type="entry name" value="PHOSPHOPANTOTHENOYLCYSTEINE DECARBOXYLASE"/>
    <property type="match status" value="1"/>
</dbReference>
<protein>
    <submittedName>
        <fullName evidence="2">Coenzyme A biosynthesis bifunctional protein CoaBC</fullName>
    </submittedName>
</protein>
<accession>A0ABU6BH40</accession>
<dbReference type="EMBL" id="JPYA02000002">
    <property type="protein sequence ID" value="MEB3751125.1"/>
    <property type="molecule type" value="Genomic_DNA"/>
</dbReference>
<organism evidence="2 3">
    <name type="scientific">Geobacillus icigianus</name>
    <dbReference type="NCBI Taxonomy" id="1430331"/>
    <lineage>
        <taxon>Bacteria</taxon>
        <taxon>Bacillati</taxon>
        <taxon>Bacillota</taxon>
        <taxon>Bacilli</taxon>
        <taxon>Bacillales</taxon>
        <taxon>Anoxybacillaceae</taxon>
        <taxon>Geobacillus</taxon>
    </lineage>
</organism>